<dbReference type="PANTHER" id="PTHR12532:SF0">
    <property type="entry name" value="TRANSLATIONAL ACTIVATOR OF CYTOCHROME C OXIDASE 1"/>
    <property type="match status" value="1"/>
</dbReference>
<dbReference type="STRING" id="13616.ENSMODP00000012507"/>
<evidence type="ECO:0000256" key="3">
    <source>
        <dbReference type="ARBA" id="ARBA00022845"/>
    </source>
</evidence>
<dbReference type="Bgee" id="ENSMODG00000009990">
    <property type="expression patterns" value="Expressed in heart and 19 other cell types or tissues"/>
</dbReference>
<dbReference type="Gene3D" id="3.30.70.980">
    <property type="match status" value="2"/>
</dbReference>
<protein>
    <recommendedName>
        <fullName evidence="8">Translational activator of cytochrome c oxidase 1</fullName>
    </recommendedName>
    <alternativeName>
        <fullName evidence="9">Coiled-coil domain-containing protein 44</fullName>
    </alternativeName>
</protein>
<dbReference type="Ensembl" id="ENSMODT00000012735.2">
    <property type="protein sequence ID" value="ENSMODP00000012507.2"/>
    <property type="gene ID" value="ENSMODG00000009990.2"/>
</dbReference>
<evidence type="ECO:0000259" key="11">
    <source>
        <dbReference type="Pfam" id="PF20772"/>
    </source>
</evidence>
<reference evidence="12" key="3">
    <citation type="submission" date="2025-09" db="UniProtKB">
        <authorList>
            <consortium name="Ensembl"/>
        </authorList>
    </citation>
    <scope>IDENTIFICATION</scope>
</reference>
<reference evidence="12" key="2">
    <citation type="submission" date="2025-08" db="UniProtKB">
        <authorList>
            <consortium name="Ensembl"/>
        </authorList>
    </citation>
    <scope>IDENTIFICATION</scope>
</reference>
<feature type="domain" description="TACO1/YebC-like N-terminal" evidence="11">
    <location>
        <begin position="57"/>
        <end position="126"/>
    </location>
</feature>
<dbReference type="FunCoup" id="F6USR6">
    <property type="interactions" value="660"/>
</dbReference>
<dbReference type="Proteomes" id="UP000002280">
    <property type="component" value="Chromosome 2"/>
</dbReference>
<reference evidence="12 13" key="1">
    <citation type="journal article" date="2007" name="Nature">
        <title>Genome of the marsupial Monodelphis domestica reveals innovation in non-coding sequences.</title>
        <authorList>
            <person name="Mikkelsen T.S."/>
            <person name="Wakefield M.J."/>
            <person name="Aken B."/>
            <person name="Amemiya C.T."/>
            <person name="Chang J.L."/>
            <person name="Duke S."/>
            <person name="Garber M."/>
            <person name="Gentles A.J."/>
            <person name="Goodstadt L."/>
            <person name="Heger A."/>
            <person name="Jurka J."/>
            <person name="Kamal M."/>
            <person name="Mauceli E."/>
            <person name="Searle S.M."/>
            <person name="Sharpe T."/>
            <person name="Baker M.L."/>
            <person name="Batzer M.A."/>
            <person name="Benos P.V."/>
            <person name="Belov K."/>
            <person name="Clamp M."/>
            <person name="Cook A."/>
            <person name="Cuff J."/>
            <person name="Das R."/>
            <person name="Davidow L."/>
            <person name="Deakin J.E."/>
            <person name="Fazzari M.J."/>
            <person name="Glass J.L."/>
            <person name="Grabherr M."/>
            <person name="Greally J.M."/>
            <person name="Gu W."/>
            <person name="Hore T.A."/>
            <person name="Huttley G.A."/>
            <person name="Kleber M."/>
            <person name="Jirtle R.L."/>
            <person name="Koina E."/>
            <person name="Lee J.T."/>
            <person name="Mahony S."/>
            <person name="Marra M.A."/>
            <person name="Miller R.D."/>
            <person name="Nicholls R.D."/>
            <person name="Oda M."/>
            <person name="Papenfuss A.T."/>
            <person name="Parra Z.E."/>
            <person name="Pollock D.D."/>
            <person name="Ray D.A."/>
            <person name="Schein J.E."/>
            <person name="Speed T.P."/>
            <person name="Thompson K."/>
            <person name="VandeBerg J.L."/>
            <person name="Wade C.M."/>
            <person name="Walker J.A."/>
            <person name="Waters P.D."/>
            <person name="Webber C."/>
            <person name="Weidman J.R."/>
            <person name="Xie X."/>
            <person name="Zody M.C."/>
            <person name="Baldwin J."/>
            <person name="Abdouelleil A."/>
            <person name="Abdulkadir J."/>
            <person name="Abebe A."/>
            <person name="Abera B."/>
            <person name="Abreu J."/>
            <person name="Acer S.C."/>
            <person name="Aftuck L."/>
            <person name="Alexander A."/>
            <person name="An P."/>
            <person name="Anderson E."/>
            <person name="Anderson S."/>
            <person name="Arachi H."/>
            <person name="Azer M."/>
            <person name="Bachantsang P."/>
            <person name="Barry A."/>
            <person name="Bayul T."/>
            <person name="Berlin A."/>
            <person name="Bessette D."/>
            <person name="Bloom T."/>
            <person name="Bloom T."/>
            <person name="Boguslavskiy L."/>
            <person name="Bonnet C."/>
            <person name="Boukhgalter B."/>
            <person name="Bourzgui I."/>
            <person name="Brown A."/>
            <person name="Cahill P."/>
            <person name="Channer S."/>
            <person name="Cheshatsang Y."/>
            <person name="Chuda L."/>
            <person name="Citroen M."/>
            <person name="Collymore A."/>
            <person name="Cooke P."/>
            <person name="Costello M."/>
            <person name="D'Aco K."/>
            <person name="Daza R."/>
            <person name="De Haan G."/>
            <person name="DeGray S."/>
            <person name="DeMaso C."/>
            <person name="Dhargay N."/>
            <person name="Dooley K."/>
            <person name="Dooley E."/>
            <person name="Doricent M."/>
            <person name="Dorje P."/>
            <person name="Dorjee K."/>
            <person name="Dupes A."/>
            <person name="Elong R."/>
            <person name="Falk J."/>
            <person name="Farina A."/>
            <person name="Faro S."/>
            <person name="Ferguson D."/>
            <person name="Fisher S."/>
            <person name="Foley C.D."/>
            <person name="Franke A."/>
            <person name="Friedrich D."/>
            <person name="Gadbois L."/>
            <person name="Gearin G."/>
            <person name="Gearin C.R."/>
            <person name="Giannoukos G."/>
            <person name="Goode T."/>
            <person name="Graham J."/>
            <person name="Grandbois E."/>
            <person name="Grewal S."/>
            <person name="Gyaltsen K."/>
            <person name="Hafez N."/>
            <person name="Hagos B."/>
            <person name="Hall J."/>
            <person name="Henson C."/>
            <person name="Hollinger A."/>
            <person name="Honan T."/>
            <person name="Huard M.D."/>
            <person name="Hughes L."/>
            <person name="Hurhula B."/>
            <person name="Husby M.E."/>
            <person name="Kamat A."/>
            <person name="Kanga B."/>
            <person name="Kashin S."/>
            <person name="Khazanovich D."/>
            <person name="Kisner P."/>
            <person name="Lance K."/>
            <person name="Lara M."/>
            <person name="Lee W."/>
            <person name="Lennon N."/>
            <person name="Letendre F."/>
            <person name="LeVine R."/>
            <person name="Lipovsky A."/>
            <person name="Liu X."/>
            <person name="Liu J."/>
            <person name="Liu S."/>
            <person name="Lokyitsang T."/>
            <person name="Lokyitsang Y."/>
            <person name="Lubonja R."/>
            <person name="Lui A."/>
            <person name="MacDonald P."/>
            <person name="Magnisalis V."/>
            <person name="Maru K."/>
            <person name="Matthews C."/>
            <person name="McCusker W."/>
            <person name="McDonough S."/>
            <person name="Mehta T."/>
            <person name="Meldrim J."/>
            <person name="Meneus L."/>
            <person name="Mihai O."/>
            <person name="Mihalev A."/>
            <person name="Mihova T."/>
            <person name="Mittelman R."/>
            <person name="Mlenga V."/>
            <person name="Montmayeur A."/>
            <person name="Mulrain L."/>
            <person name="Navidi A."/>
            <person name="Naylor J."/>
            <person name="Negash T."/>
            <person name="Nguyen T."/>
            <person name="Nguyen N."/>
            <person name="Nicol R."/>
            <person name="Norbu C."/>
            <person name="Norbu N."/>
            <person name="Novod N."/>
            <person name="O'Neill B."/>
            <person name="Osman S."/>
            <person name="Markiewicz E."/>
            <person name="Oyono O.L."/>
            <person name="Patti C."/>
            <person name="Phunkhang P."/>
            <person name="Pierre F."/>
            <person name="Priest M."/>
            <person name="Raghuraman S."/>
            <person name="Rege F."/>
            <person name="Reyes R."/>
            <person name="Rise C."/>
            <person name="Rogov P."/>
            <person name="Ross K."/>
            <person name="Ryan E."/>
            <person name="Settipalli S."/>
            <person name="Shea T."/>
            <person name="Sherpa N."/>
            <person name="Shi L."/>
            <person name="Shih D."/>
            <person name="Sparrow T."/>
            <person name="Spaulding J."/>
            <person name="Stalker J."/>
            <person name="Stange-Thomann N."/>
            <person name="Stavropoulos S."/>
            <person name="Stone C."/>
            <person name="Strader C."/>
            <person name="Tesfaye S."/>
            <person name="Thomson T."/>
            <person name="Thoulutsang Y."/>
            <person name="Thoulutsang D."/>
            <person name="Topham K."/>
            <person name="Topping I."/>
            <person name="Tsamla T."/>
            <person name="Vassiliev H."/>
            <person name="Vo A."/>
            <person name="Wangchuk T."/>
            <person name="Wangdi T."/>
            <person name="Weiand M."/>
            <person name="Wilkinson J."/>
            <person name="Wilson A."/>
            <person name="Yadav S."/>
            <person name="Young G."/>
            <person name="Yu Q."/>
            <person name="Zembek L."/>
            <person name="Zhong D."/>
            <person name="Zimmer A."/>
            <person name="Zwirko Z."/>
            <person name="Jaffe D.B."/>
            <person name="Alvarez P."/>
            <person name="Brockman W."/>
            <person name="Butler J."/>
            <person name="Chin C."/>
            <person name="Gnerre S."/>
            <person name="MacCallum I."/>
            <person name="Graves J.A."/>
            <person name="Ponting C.P."/>
            <person name="Breen M."/>
            <person name="Samollow P.B."/>
            <person name="Lander E.S."/>
            <person name="Lindblad-Toh K."/>
        </authorList>
    </citation>
    <scope>NUCLEOTIDE SEQUENCE [LARGE SCALE GENOMIC DNA]</scope>
</reference>
<dbReference type="Gene3D" id="1.10.10.200">
    <property type="match status" value="1"/>
</dbReference>
<dbReference type="FunFam" id="1.10.10.200:FF:000002">
    <property type="entry name" value="Probable transcriptional regulatory protein CLM62_37755"/>
    <property type="match status" value="1"/>
</dbReference>
<evidence type="ECO:0000256" key="5">
    <source>
        <dbReference type="ARBA" id="ARBA00023128"/>
    </source>
</evidence>
<dbReference type="InParanoid" id="F6USR6"/>
<dbReference type="OMA" id="NFDIPDE"/>
<keyword evidence="4" id="KW-0175">Coiled coil</keyword>
<dbReference type="InterPro" id="IPR002876">
    <property type="entry name" value="Transcrip_reg_TACO1-like"/>
</dbReference>
<dbReference type="GO" id="GO:0033617">
    <property type="term" value="P:mitochondrial respiratory chain complex IV assembly"/>
    <property type="evidence" value="ECO:0007669"/>
    <property type="project" value="Ensembl"/>
</dbReference>
<evidence type="ECO:0000256" key="1">
    <source>
        <dbReference type="ARBA" id="ARBA00004173"/>
    </source>
</evidence>
<dbReference type="FunFam" id="3.30.70.980:FF:000008">
    <property type="entry name" value="Translational activator of cytochrome c oxidase 1"/>
    <property type="match status" value="1"/>
</dbReference>
<evidence type="ECO:0000256" key="6">
    <source>
        <dbReference type="ARBA" id="ARBA00023159"/>
    </source>
</evidence>
<dbReference type="GeneTree" id="ENSGT00390000012820"/>
<evidence type="ECO:0000256" key="7">
    <source>
        <dbReference type="ARBA" id="ARBA00053642"/>
    </source>
</evidence>
<dbReference type="InterPro" id="IPR026564">
    <property type="entry name" value="Transcrip_reg_TACO1-like_dom3"/>
</dbReference>
<dbReference type="HOGENOM" id="CLU_062974_3_0_1"/>
<dbReference type="GO" id="GO:0070129">
    <property type="term" value="P:regulation of mitochondrial translation"/>
    <property type="evidence" value="ECO:0007669"/>
    <property type="project" value="Ensembl"/>
</dbReference>
<feature type="domain" description="TACO1/YebC-like second and third" evidence="10">
    <location>
        <begin position="133"/>
        <end position="289"/>
    </location>
</feature>
<keyword evidence="3" id="KW-0810">Translation regulation</keyword>
<keyword evidence="5" id="KW-0496">Mitochondrion</keyword>
<comment type="subcellular location">
    <subcellularLocation>
        <location evidence="1">Mitochondrion</location>
    </subcellularLocation>
</comment>
<gene>
    <name evidence="12" type="primary">TACO1</name>
</gene>
<keyword evidence="13" id="KW-1185">Reference proteome</keyword>
<dbReference type="Pfam" id="PF01709">
    <property type="entry name" value="Transcrip_reg"/>
    <property type="match status" value="1"/>
</dbReference>
<dbReference type="PANTHER" id="PTHR12532">
    <property type="entry name" value="TRANSLATIONAL ACTIVATOR OF CYTOCHROME C OXIDASE 1"/>
    <property type="match status" value="1"/>
</dbReference>
<dbReference type="GO" id="GO:0019843">
    <property type="term" value="F:rRNA binding"/>
    <property type="evidence" value="ECO:0007669"/>
    <property type="project" value="Ensembl"/>
</dbReference>
<evidence type="ECO:0000256" key="4">
    <source>
        <dbReference type="ARBA" id="ARBA00023054"/>
    </source>
</evidence>
<dbReference type="InterPro" id="IPR017856">
    <property type="entry name" value="Integrase-like_N"/>
</dbReference>
<dbReference type="GO" id="GO:0003729">
    <property type="term" value="F:mRNA binding"/>
    <property type="evidence" value="ECO:0007669"/>
    <property type="project" value="Ensembl"/>
</dbReference>
<dbReference type="InterPro" id="IPR029072">
    <property type="entry name" value="YebC-like"/>
</dbReference>
<name>F6USR6_MONDO</name>
<dbReference type="Pfam" id="PF20772">
    <property type="entry name" value="TACO1_YebC_N"/>
    <property type="match status" value="1"/>
</dbReference>
<proteinExistence type="inferred from homology"/>
<organism evidence="12 13">
    <name type="scientific">Monodelphis domestica</name>
    <name type="common">Gray short-tailed opossum</name>
    <dbReference type="NCBI Taxonomy" id="13616"/>
    <lineage>
        <taxon>Eukaryota</taxon>
        <taxon>Metazoa</taxon>
        <taxon>Chordata</taxon>
        <taxon>Craniata</taxon>
        <taxon>Vertebrata</taxon>
        <taxon>Euteleostomi</taxon>
        <taxon>Mammalia</taxon>
        <taxon>Metatheria</taxon>
        <taxon>Didelphimorphia</taxon>
        <taxon>Didelphidae</taxon>
        <taxon>Monodelphis</taxon>
    </lineage>
</organism>
<evidence type="ECO:0000256" key="8">
    <source>
        <dbReference type="ARBA" id="ARBA00073666"/>
    </source>
</evidence>
<comment type="similarity">
    <text evidence="2">Belongs to the TACO1 family.</text>
</comment>
<comment type="function">
    <text evidence="7">Acts as a translational activator of mitochondrially-encoded cytochrome c oxidase 1.</text>
</comment>
<evidence type="ECO:0000313" key="13">
    <source>
        <dbReference type="Proteomes" id="UP000002280"/>
    </source>
</evidence>
<dbReference type="GO" id="GO:0005739">
    <property type="term" value="C:mitochondrion"/>
    <property type="evidence" value="ECO:0000318"/>
    <property type="project" value="GO_Central"/>
</dbReference>
<dbReference type="InterPro" id="IPR048300">
    <property type="entry name" value="TACO1_YebC-like_2nd/3rd_dom"/>
</dbReference>
<dbReference type="eggNOG" id="KOG2972">
    <property type="taxonomic scope" value="Eukaryota"/>
</dbReference>
<accession>F6USR6</accession>
<dbReference type="HAMAP" id="MF_00693">
    <property type="entry name" value="Transcrip_reg_TACO1"/>
    <property type="match status" value="1"/>
</dbReference>
<sequence length="316" mass="34769">MAAAGLLGAAARRLRPLRAVETTRCRQTPQVGLPMPPFGASSDRALRLSAASPAGHNKWSKVKHIKGPKDTARSQVFTKLSRLIRFAVKEGGPNPEFNSNLANILKLCRSKNMPKSTIEAALKSEKNKDIYLLHEGRGPGGSSLLIEVLSDSGSRCQAAIKHILNKHGGVMTDGAKYSFDRKGVVMVGTEDKEKRAVNLERALELAIEAGAEDVQEPENDDEKNMLRFICDIPSLHEVRTKLDSLGLCSLSCVLEFIPNMKVKLSDEDMEAAAHLIEALNSYEDVIRAYFTYAPGKMWITHLDLIQLVSTTMYLNN</sequence>
<evidence type="ECO:0000256" key="2">
    <source>
        <dbReference type="ARBA" id="ARBA00008724"/>
    </source>
</evidence>
<evidence type="ECO:0000256" key="9">
    <source>
        <dbReference type="ARBA" id="ARBA00075676"/>
    </source>
</evidence>
<dbReference type="InterPro" id="IPR049083">
    <property type="entry name" value="TACO1_YebC_N"/>
</dbReference>
<dbReference type="GO" id="GO:0097177">
    <property type="term" value="F:mitochondrial ribosome binding"/>
    <property type="evidence" value="ECO:0007669"/>
    <property type="project" value="Ensembl"/>
</dbReference>
<keyword evidence="6" id="KW-0010">Activator</keyword>
<dbReference type="AlphaFoldDB" id="F6USR6"/>
<dbReference type="SUPFAM" id="SSF75625">
    <property type="entry name" value="YebC-like"/>
    <property type="match status" value="1"/>
</dbReference>
<evidence type="ECO:0000313" key="12">
    <source>
        <dbReference type="Ensembl" id="ENSMODP00000012507.2"/>
    </source>
</evidence>
<dbReference type="GO" id="GO:0061743">
    <property type="term" value="P:motor learning"/>
    <property type="evidence" value="ECO:0007669"/>
    <property type="project" value="Ensembl"/>
</dbReference>
<evidence type="ECO:0000259" key="10">
    <source>
        <dbReference type="Pfam" id="PF01709"/>
    </source>
</evidence>